<protein>
    <submittedName>
        <fullName evidence="1">Addiction module killer protein</fullName>
    </submittedName>
</protein>
<dbReference type="PANTHER" id="PTHR41791:SF1">
    <property type="entry name" value="SSL7039 PROTEIN"/>
    <property type="match status" value="1"/>
</dbReference>
<proteinExistence type="predicted"/>
<dbReference type="Proteomes" id="UP000076925">
    <property type="component" value="Unassembled WGS sequence"/>
</dbReference>
<keyword evidence="2" id="KW-1185">Reference proteome</keyword>
<gene>
    <name evidence="1" type="ORF">WA1_31505</name>
</gene>
<dbReference type="NCBIfam" id="TIGR02683">
    <property type="entry name" value="upstrm_HI1419"/>
    <property type="match status" value="1"/>
</dbReference>
<sequence length="114" mass="13142">MEAHTREIRRYMTADGKIPFAEWFDGLRDNKAISKINSRIKRVTLGNLGDYRSIGEGVCELKIDCGPGYRIYFGQIGITIILLLCGGDKSTQAEDIRKAKEYWEDYEKRQNAYQ</sequence>
<dbReference type="PANTHER" id="PTHR41791">
    <property type="entry name" value="SSL7039 PROTEIN"/>
    <property type="match status" value="1"/>
</dbReference>
<dbReference type="STRING" id="128403.WA1_31505"/>
<dbReference type="AlphaFoldDB" id="A0A139X3I4"/>
<dbReference type="PIRSF" id="PIRSF028744">
    <property type="entry name" value="Addict_mod_HI1419"/>
    <property type="match status" value="1"/>
</dbReference>
<evidence type="ECO:0000313" key="2">
    <source>
        <dbReference type="Proteomes" id="UP000076925"/>
    </source>
</evidence>
<dbReference type="RefSeq" id="WP_026134348.1">
    <property type="nucleotide sequence ID" value="NZ_KQ976354.1"/>
</dbReference>
<evidence type="ECO:0000313" key="1">
    <source>
        <dbReference type="EMBL" id="KYC39269.1"/>
    </source>
</evidence>
<accession>A0A139X3I4</accession>
<dbReference type="InterPro" id="IPR014056">
    <property type="entry name" value="TypeIITA-like_toxin_pred"/>
</dbReference>
<dbReference type="OrthoDB" id="9800258at2"/>
<dbReference type="EMBL" id="ANNX02000035">
    <property type="protein sequence ID" value="KYC39269.1"/>
    <property type="molecule type" value="Genomic_DNA"/>
</dbReference>
<name>A0A139X3I4_9CYAN</name>
<reference evidence="1 2" key="1">
    <citation type="journal article" date="2013" name="Genome Biol. Evol.">
        <title>Genomes of Stigonematalean cyanobacteria (subsection V) and the evolution of oxygenic photosynthesis from prokaryotes to plastids.</title>
        <authorList>
            <person name="Dagan T."/>
            <person name="Roettger M."/>
            <person name="Stucken K."/>
            <person name="Landan G."/>
            <person name="Koch R."/>
            <person name="Major P."/>
            <person name="Gould S.B."/>
            <person name="Goremykin V.V."/>
            <person name="Rippka R."/>
            <person name="Tandeau de Marsac N."/>
            <person name="Gugger M."/>
            <person name="Lockhart P.J."/>
            <person name="Allen J.F."/>
            <person name="Brune I."/>
            <person name="Maus I."/>
            <person name="Puhler A."/>
            <person name="Martin W.F."/>
        </authorList>
    </citation>
    <scope>NUCLEOTIDE SEQUENCE [LARGE SCALE GENOMIC DNA]</scope>
    <source>
        <strain evidence="1 2">PCC 7110</strain>
    </source>
</reference>
<organism evidence="1 2">
    <name type="scientific">Scytonema hofmannii PCC 7110</name>
    <dbReference type="NCBI Taxonomy" id="128403"/>
    <lineage>
        <taxon>Bacteria</taxon>
        <taxon>Bacillati</taxon>
        <taxon>Cyanobacteriota</taxon>
        <taxon>Cyanophyceae</taxon>
        <taxon>Nostocales</taxon>
        <taxon>Scytonemataceae</taxon>
        <taxon>Scytonema</taxon>
    </lineage>
</organism>
<comment type="caution">
    <text evidence="1">The sequence shown here is derived from an EMBL/GenBank/DDBJ whole genome shotgun (WGS) entry which is preliminary data.</text>
</comment>